<dbReference type="PATRIC" id="fig|693979.3.peg.2918"/>
<dbReference type="EMBL" id="CP002352">
    <property type="protein sequence ID" value="ADV44730.1"/>
    <property type="molecule type" value="Genomic_DNA"/>
</dbReference>
<comment type="subcellular location">
    <subcellularLocation>
        <location evidence="1 8">Cell outer membrane</location>
        <topology evidence="1 8">Multi-pass membrane protein</topology>
    </subcellularLocation>
</comment>
<feature type="domain" description="TonB-dependent receptor-like beta-barrel" evidence="11">
    <location>
        <begin position="452"/>
        <end position="1068"/>
    </location>
</feature>
<reference key="1">
    <citation type="submission" date="2010-11" db="EMBL/GenBank/DDBJ databases">
        <title>The complete genome of Bacteroides helcogenes P 36-108.</title>
        <authorList>
            <consortium name="US DOE Joint Genome Institute (JGI-PGF)"/>
            <person name="Lucas S."/>
            <person name="Copeland A."/>
            <person name="Lapidus A."/>
            <person name="Bruce D."/>
            <person name="Goodwin L."/>
            <person name="Pitluck S."/>
            <person name="Kyrpides N."/>
            <person name="Mavromatis K."/>
            <person name="Ivanova N."/>
            <person name="Zeytun A."/>
            <person name="Brettin T."/>
            <person name="Detter J.C."/>
            <person name="Tapia R."/>
            <person name="Han C."/>
            <person name="Land M."/>
            <person name="Hauser L."/>
            <person name="Markowitz V."/>
            <person name="Cheng J.-F."/>
            <person name="Hugenholtz P."/>
            <person name="Woyke T."/>
            <person name="Wu D."/>
            <person name="Gronow S."/>
            <person name="Wellnitz S."/>
            <person name="Brambilla E."/>
            <person name="Klenk H.-P."/>
            <person name="Eisen J.A."/>
        </authorList>
    </citation>
    <scope>NUCLEOTIDE SEQUENCE</scope>
    <source>
        <strain>P 36-108</strain>
    </source>
</reference>
<feature type="domain" description="TonB-dependent receptor plug" evidence="12">
    <location>
        <begin position="115"/>
        <end position="219"/>
    </location>
</feature>
<dbReference type="InterPro" id="IPR037066">
    <property type="entry name" value="Plug_dom_sf"/>
</dbReference>
<feature type="signal peptide" evidence="10">
    <location>
        <begin position="1"/>
        <end position="18"/>
    </location>
</feature>
<dbReference type="KEGG" id="bhl:Bache_2787"/>
<evidence type="ECO:0000256" key="9">
    <source>
        <dbReference type="RuleBase" id="RU003357"/>
    </source>
</evidence>
<evidence type="ECO:0000256" key="5">
    <source>
        <dbReference type="ARBA" id="ARBA00023077"/>
    </source>
</evidence>
<name>E6SN77_BACT6</name>
<keyword evidence="6 8" id="KW-0472">Membrane</keyword>
<dbReference type="Pfam" id="PF13715">
    <property type="entry name" value="CarbopepD_reg_2"/>
    <property type="match status" value="1"/>
</dbReference>
<evidence type="ECO:0000256" key="7">
    <source>
        <dbReference type="ARBA" id="ARBA00023237"/>
    </source>
</evidence>
<reference evidence="13 14" key="2">
    <citation type="journal article" date="2011" name="Stand. Genomic Sci.">
        <title>Complete genome sequence of Bacteroides helcogenes type strain (P 36-108).</title>
        <authorList>
            <person name="Pati A."/>
            <person name="Gronow S."/>
            <person name="Zeytun A."/>
            <person name="Lapidus A."/>
            <person name="Nolan M."/>
            <person name="Hammon N."/>
            <person name="Deshpande S."/>
            <person name="Cheng J.F."/>
            <person name="Tapia R."/>
            <person name="Han C."/>
            <person name="Goodwin L."/>
            <person name="Pitluck S."/>
            <person name="Liolios K."/>
            <person name="Pagani I."/>
            <person name="Ivanova N."/>
            <person name="Mavromatis K."/>
            <person name="Chen A."/>
            <person name="Palaniappan K."/>
            <person name="Land M."/>
            <person name="Hauser L."/>
            <person name="Chang Y.J."/>
            <person name="Jeffries C.D."/>
            <person name="Detter J.C."/>
            <person name="Brambilla E."/>
            <person name="Rohde M."/>
            <person name="Goker M."/>
            <person name="Woyke T."/>
            <person name="Bristow J."/>
            <person name="Eisen J.A."/>
            <person name="Markowitz V."/>
            <person name="Hugenholtz P."/>
            <person name="Kyrpides N.C."/>
            <person name="Klenk H.P."/>
            <person name="Lucas S."/>
        </authorList>
    </citation>
    <scope>NUCLEOTIDE SEQUENCE [LARGE SCALE GENOMIC DNA]</scope>
    <source>
        <strain evidence="14">ATCC 35417 / DSM 20613 / JCM 6297 / CCUG 15421 / P 36-108</strain>
    </source>
</reference>
<dbReference type="OrthoDB" id="9768177at2"/>
<dbReference type="Gene3D" id="2.40.170.20">
    <property type="entry name" value="TonB-dependent receptor, beta-barrel domain"/>
    <property type="match status" value="1"/>
</dbReference>
<evidence type="ECO:0000313" key="14">
    <source>
        <dbReference type="Proteomes" id="UP000008630"/>
    </source>
</evidence>
<dbReference type="Pfam" id="PF07715">
    <property type="entry name" value="Plug"/>
    <property type="match status" value="1"/>
</dbReference>
<dbReference type="Pfam" id="PF00593">
    <property type="entry name" value="TonB_dep_Rec_b-barrel"/>
    <property type="match status" value="1"/>
</dbReference>
<dbReference type="RefSeq" id="WP_013548317.1">
    <property type="nucleotide sequence ID" value="NC_014933.1"/>
</dbReference>
<dbReference type="NCBIfam" id="TIGR04057">
    <property type="entry name" value="SusC_RagA_signa"/>
    <property type="match status" value="1"/>
</dbReference>
<keyword evidence="7 8" id="KW-0998">Cell outer membrane</keyword>
<evidence type="ECO:0000256" key="6">
    <source>
        <dbReference type="ARBA" id="ARBA00023136"/>
    </source>
</evidence>
<dbReference type="InterPro" id="IPR018247">
    <property type="entry name" value="EF_Hand_1_Ca_BS"/>
</dbReference>
<evidence type="ECO:0000256" key="3">
    <source>
        <dbReference type="ARBA" id="ARBA00022452"/>
    </source>
</evidence>
<gene>
    <name evidence="13" type="ordered locus">Bache_2787</name>
</gene>
<keyword evidence="10" id="KW-0732">Signal</keyword>
<accession>E6SN77</accession>
<dbReference type="InterPro" id="IPR039426">
    <property type="entry name" value="TonB-dep_rcpt-like"/>
</dbReference>
<keyword evidence="4 8" id="KW-0812">Transmembrane</keyword>
<dbReference type="PROSITE" id="PS00018">
    <property type="entry name" value="EF_HAND_1"/>
    <property type="match status" value="1"/>
</dbReference>
<keyword evidence="5 9" id="KW-0798">TonB box</keyword>
<organism evidence="13 14">
    <name type="scientific">Bacteroides helcogenes (strain ATCC 35417 / DSM 20613 / JCM 6297 / CCUG 15421 / P 36-108)</name>
    <dbReference type="NCBI Taxonomy" id="693979"/>
    <lineage>
        <taxon>Bacteria</taxon>
        <taxon>Pseudomonadati</taxon>
        <taxon>Bacteroidota</taxon>
        <taxon>Bacteroidia</taxon>
        <taxon>Bacteroidales</taxon>
        <taxon>Bacteroidaceae</taxon>
        <taxon>Bacteroides</taxon>
    </lineage>
</organism>
<dbReference type="STRING" id="693979.Bache_2787"/>
<dbReference type="HOGENOM" id="CLU_004317_0_1_10"/>
<evidence type="ECO:0000256" key="4">
    <source>
        <dbReference type="ARBA" id="ARBA00022692"/>
    </source>
</evidence>
<comment type="similarity">
    <text evidence="8 9">Belongs to the TonB-dependent receptor family.</text>
</comment>
<evidence type="ECO:0000259" key="11">
    <source>
        <dbReference type="Pfam" id="PF00593"/>
    </source>
</evidence>
<dbReference type="InterPro" id="IPR008969">
    <property type="entry name" value="CarboxyPept-like_regulatory"/>
</dbReference>
<evidence type="ECO:0000256" key="10">
    <source>
        <dbReference type="SAM" id="SignalP"/>
    </source>
</evidence>
<evidence type="ECO:0000313" key="13">
    <source>
        <dbReference type="EMBL" id="ADV44730.1"/>
    </source>
</evidence>
<evidence type="ECO:0000256" key="8">
    <source>
        <dbReference type="PROSITE-ProRule" id="PRU01360"/>
    </source>
</evidence>
<dbReference type="InterPro" id="IPR012910">
    <property type="entry name" value="Plug_dom"/>
</dbReference>
<dbReference type="GO" id="GO:0009279">
    <property type="term" value="C:cell outer membrane"/>
    <property type="evidence" value="ECO:0007669"/>
    <property type="project" value="UniProtKB-SubCell"/>
</dbReference>
<evidence type="ECO:0000256" key="2">
    <source>
        <dbReference type="ARBA" id="ARBA00022448"/>
    </source>
</evidence>
<sequence length="1104" mass="122576">MKRLFFMLCLLTSVSLWAQKTVKGIVVDNAKEPIIGASVVENGTTNGVVTDIDGKFTLKIGENAQVKISFVGYKTKMISAKQFNGGEMVIRMDDDSELLQEVVVTGYGGKQLRTKVTNSISKVEEKTLSQGLFSNPAQALSGAVAGLQVQQTSGNPGATPTITLRGGTNFDGSGSPLVIIDGQVRDALSDINPEDIESMEVLKDAGATAIYGARANNGVILVTTKRGKEGKTEVNLKAKFGWNHFNNSYDFMNAGDYLYWMRTSYKNAYMGDTTHPDGSAVKAWSSLGSLTAATPYGTGNKYFDTDGVTPLDGNKTSSAIWSPMVYSDNLSFLLNQGWETMTDPVYGGKIIYKNFDIADFNIQTPSFSQDYNLNVSGGNDKGHYYAGMGYNKSEGTAINNWYQRITFTFNADYKLKSWLTSSSNFSFADAKWYGLPASQTAENNYFSRCLSLPSTFRGYNAAGEQLLGNNYSDGNQQYNINSLTQDNNTDKFIMGQSFTANLYDGLNLKVGATWQYSDEKYEAFYKDYMRSPGTYVTSRNTSAQQQRTFDQTYNAVLTYDKQLTKDHYVSAMAGFEYYSTFTKGFSASGSGAPTDEFGDLSLTATTAGSRSIDSWHYGNRLMSFFGRANYDYKSKYLFSFVIRKDGYSKLAKDNRWGVFPGVSAGWVFGKEAFMEQFQDIISFAKLRASYGVNGNVNKDFVGNYTVQGSYGTNKYNGNVGYLLGALPNPYLTWETSKTVEVGLDLSFLQNRISANLTYYTRNTYDKFANITVPSTSGVTSVVSNNGKIRNSGFEFETSFKILDKKDWKWNLGLNGSYNINKVIELPNNGAVRNGQNMYEVYTGNGNEKEWVGGYQEGRRPGDFYAFVAEGLYRTQAELDADAGRIDTYNTRPLYVGAEGYNKLNANQKASALPVQLGDVKWKDVNGDGVIDQYDMVKVGNTTPKWMGGFNTQFSWKDLTLSARFDYRLGFTVYDWRTAWIMGNMQGTYNTIEDTKDTWTPDNVNAKYPTYVWADQLGKGNYNRTTSMFAYSGSYLALRELMISYRLPSLYANKIGCSNIEVSVTGQNLGYWTKAKHIFSPEAAGTNYGGYPLPKTLILGVNVSF</sequence>
<protein>
    <submittedName>
        <fullName evidence="13">TonB-dependent receptor plug</fullName>
    </submittedName>
</protein>
<dbReference type="PROSITE" id="PS52016">
    <property type="entry name" value="TONB_DEPENDENT_REC_3"/>
    <property type="match status" value="1"/>
</dbReference>
<dbReference type="Gene3D" id="2.170.130.10">
    <property type="entry name" value="TonB-dependent receptor, plug domain"/>
    <property type="match status" value="1"/>
</dbReference>
<dbReference type="eggNOG" id="COG1629">
    <property type="taxonomic scope" value="Bacteria"/>
</dbReference>
<keyword evidence="2 8" id="KW-0813">Transport</keyword>
<feature type="chain" id="PRO_5003209158" evidence="10">
    <location>
        <begin position="19"/>
        <end position="1104"/>
    </location>
</feature>
<dbReference type="Gene3D" id="2.60.40.1120">
    <property type="entry name" value="Carboxypeptidase-like, regulatory domain"/>
    <property type="match status" value="1"/>
</dbReference>
<dbReference type="InterPro" id="IPR023997">
    <property type="entry name" value="TonB-dep_OMP_SusC/RagA_CS"/>
</dbReference>
<keyword evidence="3 8" id="KW-1134">Transmembrane beta strand</keyword>
<dbReference type="SUPFAM" id="SSF56935">
    <property type="entry name" value="Porins"/>
    <property type="match status" value="1"/>
</dbReference>
<dbReference type="Proteomes" id="UP000008630">
    <property type="component" value="Chromosome"/>
</dbReference>
<dbReference type="InterPro" id="IPR036942">
    <property type="entry name" value="Beta-barrel_TonB_sf"/>
</dbReference>
<keyword evidence="13" id="KW-0675">Receptor</keyword>
<dbReference type="AlphaFoldDB" id="E6SN77"/>
<proteinExistence type="inferred from homology"/>
<evidence type="ECO:0000256" key="1">
    <source>
        <dbReference type="ARBA" id="ARBA00004571"/>
    </source>
</evidence>
<dbReference type="NCBIfam" id="TIGR04056">
    <property type="entry name" value="OMP_RagA_SusC"/>
    <property type="match status" value="1"/>
</dbReference>
<dbReference type="SUPFAM" id="SSF49464">
    <property type="entry name" value="Carboxypeptidase regulatory domain-like"/>
    <property type="match status" value="1"/>
</dbReference>
<dbReference type="InterPro" id="IPR000531">
    <property type="entry name" value="Beta-barrel_TonB"/>
</dbReference>
<dbReference type="InterPro" id="IPR023996">
    <property type="entry name" value="TonB-dep_OMP_SusC/RagA"/>
</dbReference>
<keyword evidence="14" id="KW-1185">Reference proteome</keyword>
<evidence type="ECO:0000259" key="12">
    <source>
        <dbReference type="Pfam" id="PF07715"/>
    </source>
</evidence>